<dbReference type="Pfam" id="PF00011">
    <property type="entry name" value="HSP20"/>
    <property type="match status" value="1"/>
</dbReference>
<dbReference type="SUPFAM" id="SSF49764">
    <property type="entry name" value="HSP20-like chaperones"/>
    <property type="match status" value="1"/>
</dbReference>
<reference evidence="5 6" key="1">
    <citation type="submission" date="2021-03" db="EMBL/GenBank/DDBJ databases">
        <title>Genomic Encyclopedia of Type Strains, Phase IV (KMG-IV): sequencing the most valuable type-strain genomes for metagenomic binning, comparative biology and taxonomic classification.</title>
        <authorList>
            <person name="Goeker M."/>
        </authorList>
    </citation>
    <scope>NUCLEOTIDE SEQUENCE [LARGE SCALE GENOMIC DNA]</scope>
    <source>
        <strain evidence="5 6">DSM 40526</strain>
    </source>
</reference>
<sequence>MNFSVRRSSGDTMWRHPRPGWLDPRHPFGSMRHQMGHFLEQAALAQASQGWTPLTEEEETEDAYVIKAEMPGIPRENITVEMDGNDLFITGELDKRSDRALTQRKGRFCYRASLSGGIDSDKTEATLDRGVLTVRISKSGESQPRRIPITGGYDQRA</sequence>
<evidence type="ECO:0000313" key="6">
    <source>
        <dbReference type="Proteomes" id="UP001519310"/>
    </source>
</evidence>
<evidence type="ECO:0000313" key="5">
    <source>
        <dbReference type="EMBL" id="MBP2034814.1"/>
    </source>
</evidence>
<dbReference type="RefSeq" id="WP_189965496.1">
    <property type="nucleotide sequence ID" value="NZ_BMVL01000002.1"/>
</dbReference>
<organism evidence="5 6">
    <name type="scientific">Streptomyces avidinii</name>
    <dbReference type="NCBI Taxonomy" id="1895"/>
    <lineage>
        <taxon>Bacteria</taxon>
        <taxon>Bacillati</taxon>
        <taxon>Actinomycetota</taxon>
        <taxon>Actinomycetes</taxon>
        <taxon>Kitasatosporales</taxon>
        <taxon>Streptomycetaceae</taxon>
        <taxon>Streptomyces</taxon>
    </lineage>
</organism>
<dbReference type="InterPro" id="IPR031107">
    <property type="entry name" value="Small_HSP"/>
</dbReference>
<dbReference type="InterPro" id="IPR008978">
    <property type="entry name" value="HSP20-like_chaperone"/>
</dbReference>
<dbReference type="PROSITE" id="PS01031">
    <property type="entry name" value="SHSP"/>
    <property type="match status" value="1"/>
</dbReference>
<dbReference type="InterPro" id="IPR002068">
    <property type="entry name" value="A-crystallin/Hsp20_dom"/>
</dbReference>
<comment type="similarity">
    <text evidence="1 2">Belongs to the small heat shock protein (HSP20) family.</text>
</comment>
<gene>
    <name evidence="5" type="ORF">J2Z77_000598</name>
</gene>
<protein>
    <submittedName>
        <fullName evidence="5">HSP20 family protein</fullName>
    </submittedName>
</protein>
<dbReference type="EMBL" id="JAGGLQ010000001">
    <property type="protein sequence ID" value="MBP2034814.1"/>
    <property type="molecule type" value="Genomic_DNA"/>
</dbReference>
<comment type="caution">
    <text evidence="5">The sequence shown here is derived from an EMBL/GenBank/DDBJ whole genome shotgun (WGS) entry which is preliminary data.</text>
</comment>
<evidence type="ECO:0000259" key="4">
    <source>
        <dbReference type="PROSITE" id="PS01031"/>
    </source>
</evidence>
<dbReference type="Proteomes" id="UP001519310">
    <property type="component" value="Unassembled WGS sequence"/>
</dbReference>
<feature type="region of interest" description="Disordered" evidence="3">
    <location>
        <begin position="137"/>
        <end position="157"/>
    </location>
</feature>
<evidence type="ECO:0000256" key="1">
    <source>
        <dbReference type="PROSITE-ProRule" id="PRU00285"/>
    </source>
</evidence>
<dbReference type="CDD" id="cd06464">
    <property type="entry name" value="ACD_sHsps-like"/>
    <property type="match status" value="1"/>
</dbReference>
<accession>A0ABS4KXP8</accession>
<evidence type="ECO:0000256" key="2">
    <source>
        <dbReference type="RuleBase" id="RU003616"/>
    </source>
</evidence>
<dbReference type="Gene3D" id="2.60.40.790">
    <property type="match status" value="1"/>
</dbReference>
<feature type="domain" description="SHSP" evidence="4">
    <location>
        <begin position="45"/>
        <end position="152"/>
    </location>
</feature>
<evidence type="ECO:0000256" key="3">
    <source>
        <dbReference type="SAM" id="MobiDB-lite"/>
    </source>
</evidence>
<dbReference type="PANTHER" id="PTHR11527">
    <property type="entry name" value="HEAT-SHOCK PROTEIN 20 FAMILY MEMBER"/>
    <property type="match status" value="1"/>
</dbReference>
<proteinExistence type="inferred from homology"/>
<keyword evidence="6" id="KW-1185">Reference proteome</keyword>
<name>A0ABS4KXP8_STRAV</name>